<dbReference type="EMBL" id="CAJOBH010093851">
    <property type="protein sequence ID" value="CAF4579246.1"/>
    <property type="molecule type" value="Genomic_DNA"/>
</dbReference>
<dbReference type="Proteomes" id="UP000676336">
    <property type="component" value="Unassembled WGS sequence"/>
</dbReference>
<feature type="region of interest" description="Disordered" evidence="1">
    <location>
        <begin position="31"/>
        <end position="55"/>
    </location>
</feature>
<dbReference type="EMBL" id="CAJOBI010093273">
    <property type="protein sequence ID" value="CAF4552487.1"/>
    <property type="molecule type" value="Genomic_DNA"/>
</dbReference>
<dbReference type="Proteomes" id="UP000681720">
    <property type="component" value="Unassembled WGS sequence"/>
</dbReference>
<dbReference type="AlphaFoldDB" id="A0A8S2YEP5"/>
<feature type="compositionally biased region" description="Polar residues" evidence="1">
    <location>
        <begin position="41"/>
        <end position="51"/>
    </location>
</feature>
<evidence type="ECO:0000313" key="3">
    <source>
        <dbReference type="EMBL" id="CAF4579246.1"/>
    </source>
</evidence>
<organism evidence="2 5">
    <name type="scientific">Rotaria magnacalcarata</name>
    <dbReference type="NCBI Taxonomy" id="392030"/>
    <lineage>
        <taxon>Eukaryota</taxon>
        <taxon>Metazoa</taxon>
        <taxon>Spiralia</taxon>
        <taxon>Gnathifera</taxon>
        <taxon>Rotifera</taxon>
        <taxon>Eurotatoria</taxon>
        <taxon>Bdelloidea</taxon>
        <taxon>Philodinida</taxon>
        <taxon>Philodinidae</taxon>
        <taxon>Rotaria</taxon>
    </lineage>
</organism>
<feature type="non-terminal residue" evidence="2">
    <location>
        <position position="80"/>
    </location>
</feature>
<gene>
    <name evidence="3" type="ORF">BYL167_LOCUS39232</name>
    <name evidence="4" type="ORF">GIL414_LOCUS48478</name>
    <name evidence="2" type="ORF">SMN809_LOCUS37088</name>
</gene>
<evidence type="ECO:0000313" key="4">
    <source>
        <dbReference type="EMBL" id="CAF4831518.1"/>
    </source>
</evidence>
<dbReference type="Proteomes" id="UP000681967">
    <property type="component" value="Unassembled WGS sequence"/>
</dbReference>
<evidence type="ECO:0000313" key="5">
    <source>
        <dbReference type="Proteomes" id="UP000676336"/>
    </source>
</evidence>
<comment type="caution">
    <text evidence="2">The sequence shown here is derived from an EMBL/GenBank/DDBJ whole genome shotgun (WGS) entry which is preliminary data.</text>
</comment>
<evidence type="ECO:0000256" key="1">
    <source>
        <dbReference type="SAM" id="MobiDB-lite"/>
    </source>
</evidence>
<accession>A0A8S2YEP5</accession>
<feature type="non-terminal residue" evidence="2">
    <location>
        <position position="1"/>
    </location>
</feature>
<evidence type="ECO:0000313" key="2">
    <source>
        <dbReference type="EMBL" id="CAF4552487.1"/>
    </source>
</evidence>
<protein>
    <submittedName>
        <fullName evidence="2">Uncharacterized protein</fullName>
    </submittedName>
</protein>
<proteinExistence type="predicted"/>
<sequence length="80" mass="8696">EPTDTTLQFHLSLNDDTDDGIVLDADDSANEDDDQVFRTPVDNNSAPSSPATIVATELPSSPPVIEVYTGYRDLHQALDH</sequence>
<dbReference type="EMBL" id="CAJOBJ010157261">
    <property type="protein sequence ID" value="CAF4831518.1"/>
    <property type="molecule type" value="Genomic_DNA"/>
</dbReference>
<name>A0A8S2YEP5_9BILA</name>
<reference evidence="2" key="1">
    <citation type="submission" date="2021-02" db="EMBL/GenBank/DDBJ databases">
        <authorList>
            <person name="Nowell W R."/>
        </authorList>
    </citation>
    <scope>NUCLEOTIDE SEQUENCE</scope>
</reference>